<gene>
    <name evidence="2" type="ORF">BBOV_IV009090</name>
</gene>
<evidence type="ECO:0000256" key="1">
    <source>
        <dbReference type="SAM" id="MobiDB-lite"/>
    </source>
</evidence>
<feature type="region of interest" description="Disordered" evidence="1">
    <location>
        <begin position="1"/>
        <end position="22"/>
    </location>
</feature>
<feature type="compositionally biased region" description="Acidic residues" evidence="1">
    <location>
        <begin position="1"/>
        <end position="11"/>
    </location>
</feature>
<dbReference type="AlphaFoldDB" id="A7ARU4"/>
<dbReference type="InParanoid" id="A7ARU4"/>
<dbReference type="eggNOG" id="ENOG502QX4J">
    <property type="taxonomic scope" value="Eukaryota"/>
</dbReference>
<evidence type="ECO:0000313" key="3">
    <source>
        <dbReference type="Proteomes" id="UP000002173"/>
    </source>
</evidence>
<dbReference type="GeneID" id="5479065"/>
<proteinExistence type="predicted"/>
<organism evidence="2 3">
    <name type="scientific">Babesia bovis</name>
    <dbReference type="NCBI Taxonomy" id="5865"/>
    <lineage>
        <taxon>Eukaryota</taxon>
        <taxon>Sar</taxon>
        <taxon>Alveolata</taxon>
        <taxon>Apicomplexa</taxon>
        <taxon>Aconoidasida</taxon>
        <taxon>Piroplasmida</taxon>
        <taxon>Babesiidae</taxon>
        <taxon>Babesia</taxon>
    </lineage>
</organism>
<dbReference type="KEGG" id="bbo:BBOV_IV009090"/>
<dbReference type="OMA" id="TRRCNEW"/>
<accession>A7ARU4</accession>
<reference evidence="3" key="3">
    <citation type="journal article" date="2021" name="Int. J. Parasitol.">
        <title>Comparative analysis of gene expression between Babesia bovis blood stages and kinetes allowed by improved genome annotation.</title>
        <authorList>
            <person name="Ueti M.W."/>
            <person name="Johnson W.C."/>
            <person name="Kappmeyer L.S."/>
            <person name="Herndon D.R."/>
            <person name="Mousel M.R."/>
            <person name="Reif K.E."/>
            <person name="Taus N.S."/>
            <person name="Ifeonu O.O."/>
            <person name="Silva J.C."/>
            <person name="Suarez C.E."/>
            <person name="Brayton K.A."/>
        </authorList>
    </citation>
    <scope>NUCLEOTIDE SEQUENCE [LARGE SCALE GENOMIC DNA]</scope>
</reference>
<dbReference type="EMBL" id="AAXT01000002">
    <property type="protein sequence ID" value="EDO07263.1"/>
    <property type="molecule type" value="Genomic_DNA"/>
</dbReference>
<sequence length="263" mass="30600">MILSPSEDEGCVTEKEETQTKESGFTAFRPSGLIYRHIKQLTNAKLIHLAKRMICENTVWAHNEALKIILIQLRSIPPLGHIAEDLMLAFIHLLQRDHKSCLDDKKPYDSAHDDMFHKFLSISGSTSPFLRPLIMTHATRIKASNGNIYEMMHQIKRNCAEWNLEKHYLAQYYKWIVNHAETLTNYDATLSNSYIVELEHILKSYAELKSLPNEALFRLYIEANTTDTLKSKEVLDEFIELYPNVNYLRKYRAMLSDRKPKVS</sequence>
<dbReference type="VEuPathDB" id="PiroplasmaDB:BBOV_IV009090"/>
<dbReference type="Proteomes" id="UP000002173">
    <property type="component" value="Unassembled WGS sequence"/>
</dbReference>
<name>A7ARU4_BABBO</name>
<reference evidence="3" key="2">
    <citation type="journal article" date="2020" name="Data Brief">
        <title>Transcriptome dataset of Babesia bovis life stages within vertebrate and invertebrate hosts.</title>
        <authorList>
            <person name="Ueti M.W."/>
            <person name="Johnson W.C."/>
            <person name="Kappmeyer L.S."/>
            <person name="Herndon D.R."/>
            <person name="Mousel M.R."/>
            <person name="Reif K.E."/>
            <person name="Taus N.S."/>
            <person name="Ifeonu O.O."/>
            <person name="Silva J.C."/>
            <person name="Suarez C.E."/>
            <person name="Brayton K.A."/>
        </authorList>
    </citation>
    <scope>NUCLEOTIDE SEQUENCE [LARGE SCALE GENOMIC DNA]</scope>
</reference>
<protein>
    <submittedName>
        <fullName evidence="2">Uncharacterized protein</fullName>
    </submittedName>
</protein>
<evidence type="ECO:0000313" key="2">
    <source>
        <dbReference type="EMBL" id="EDO07263.1"/>
    </source>
</evidence>
<keyword evidence="3" id="KW-1185">Reference proteome</keyword>
<comment type="caution">
    <text evidence="2">The sequence shown here is derived from an EMBL/GenBank/DDBJ whole genome shotgun (WGS) entry which is preliminary data.</text>
</comment>
<reference evidence="2 3" key="1">
    <citation type="journal article" date="2007" name="PLoS Pathog.">
        <title>Genome sequence of Babesia bovis and comparative analysis of apicomplexan hemoprotozoa.</title>
        <authorList>
            <person name="Brayton K.A."/>
            <person name="Lau A.O.T."/>
            <person name="Herndon D.R."/>
            <person name="Hannick L."/>
            <person name="Kappmeyer L.S."/>
            <person name="Berens S.J."/>
            <person name="Bidwell S.L."/>
            <person name="Brown W.C."/>
            <person name="Crabtree J."/>
            <person name="Fadrosh D."/>
            <person name="Feldblum T."/>
            <person name="Forberger H.A."/>
            <person name="Haas B.J."/>
            <person name="Howell J.M."/>
            <person name="Khouri H."/>
            <person name="Koo H."/>
            <person name="Mann D.J."/>
            <person name="Norimine J."/>
            <person name="Paulsen I.T."/>
            <person name="Radune D."/>
            <person name="Ren Q."/>
            <person name="Smith R.K. Jr."/>
            <person name="Suarez C.E."/>
            <person name="White O."/>
            <person name="Wortman J.R."/>
            <person name="Knowles D.P. Jr."/>
            <person name="McElwain T.F."/>
            <person name="Nene V.M."/>
        </authorList>
    </citation>
    <scope>NUCLEOTIDE SEQUENCE [LARGE SCALE GENOMIC DNA]</scope>
    <source>
        <strain evidence="2">T2Bo</strain>
    </source>
</reference>